<sequence length="173" mass="19510">MNIWRMLDKILVLLLALLDGSFQSESPGKNEFAKPTTGVGCYKCHSMNGSDAHCGDPFHPAFNMDRYHTKCEQGQNNRIGLFPARYCTKIKGTNLKTNEEMIIRSCSLYAFENTCGMFQFDNVHYTGCLMSCTRDACNSGRSTYSLDRRITRTLMTWATFVMLSAFTTTSSLS</sequence>
<dbReference type="InterPro" id="IPR031424">
    <property type="entry name" value="QVR-like"/>
</dbReference>
<dbReference type="Proteomes" id="UP001165740">
    <property type="component" value="Chromosome 4"/>
</dbReference>
<keyword evidence="1 3" id="KW-0732">Signal</keyword>
<dbReference type="AlphaFoldDB" id="A0A2C9LI55"/>
<evidence type="ECO:0000313" key="4">
    <source>
        <dbReference type="EnsemblMetazoa" id="BGLB031239-PD"/>
    </source>
</evidence>
<dbReference type="VEuPathDB" id="VectorBase:BGLAX_036292"/>
<dbReference type="PANTHER" id="PTHR38332:SF2">
    <property type="entry name" value="PROTEIN QUIVER"/>
    <property type="match status" value="1"/>
</dbReference>
<dbReference type="Proteomes" id="UP000076420">
    <property type="component" value="Unassembled WGS sequence"/>
</dbReference>
<evidence type="ECO:0000256" key="1">
    <source>
        <dbReference type="ARBA" id="ARBA00022729"/>
    </source>
</evidence>
<dbReference type="RefSeq" id="XP_013064459.1">
    <property type="nucleotide sequence ID" value="XM_013209005.2"/>
</dbReference>
<dbReference type="GeneID" id="106053444"/>
<dbReference type="EnsemblMetazoa" id="BGLB031239-RA">
    <property type="protein sequence ID" value="BGLB031239-PA"/>
    <property type="gene ID" value="BGLB031239"/>
</dbReference>
<evidence type="ECO:0000313" key="7">
    <source>
        <dbReference type="RefSeq" id="XP_013064459.1"/>
    </source>
</evidence>
<dbReference type="EnsemblMetazoa" id="BGLB031239-RD">
    <property type="protein sequence ID" value="BGLB031239-PD"/>
    <property type="gene ID" value="BGLB031239"/>
</dbReference>
<dbReference type="GO" id="GO:0032222">
    <property type="term" value="P:regulation of synaptic transmission, cholinergic"/>
    <property type="evidence" value="ECO:0007669"/>
    <property type="project" value="InterPro"/>
</dbReference>
<accession>A0A2C9LI55</accession>
<feature type="chain" id="PRO_5014285107" evidence="3">
    <location>
        <begin position="24"/>
        <end position="173"/>
    </location>
</feature>
<dbReference type="VEuPathDB" id="VectorBase:BGLB031239"/>
<gene>
    <name evidence="4" type="primary">106053444</name>
    <name evidence="7" type="synonym">LOC106053444</name>
</gene>
<evidence type="ECO:0000313" key="6">
    <source>
        <dbReference type="Proteomes" id="UP001165740"/>
    </source>
</evidence>
<proteinExistence type="predicted"/>
<dbReference type="GO" id="GO:0030431">
    <property type="term" value="P:sleep"/>
    <property type="evidence" value="ECO:0007669"/>
    <property type="project" value="InterPro"/>
</dbReference>
<evidence type="ECO:0000313" key="5">
    <source>
        <dbReference type="Proteomes" id="UP000076420"/>
    </source>
</evidence>
<dbReference type="PANTHER" id="PTHR38332">
    <property type="entry name" value="PROTEIN CBG11604"/>
    <property type="match status" value="1"/>
</dbReference>
<dbReference type="KEGG" id="bgt:106053444"/>
<dbReference type="OMA" id="CTKIKGT"/>
<keyword evidence="2" id="KW-0325">Glycoprotein</keyword>
<name>A0A2C9LI55_BIOGL</name>
<organism evidence="4 5">
    <name type="scientific">Biomphalaria glabrata</name>
    <name type="common">Bloodfluke planorb</name>
    <name type="synonym">Freshwater snail</name>
    <dbReference type="NCBI Taxonomy" id="6526"/>
    <lineage>
        <taxon>Eukaryota</taxon>
        <taxon>Metazoa</taxon>
        <taxon>Spiralia</taxon>
        <taxon>Lophotrochozoa</taxon>
        <taxon>Mollusca</taxon>
        <taxon>Gastropoda</taxon>
        <taxon>Heterobranchia</taxon>
        <taxon>Euthyneura</taxon>
        <taxon>Panpulmonata</taxon>
        <taxon>Hygrophila</taxon>
        <taxon>Lymnaeoidea</taxon>
        <taxon>Planorbidae</taxon>
        <taxon>Biomphalaria</taxon>
    </lineage>
</organism>
<dbReference type="OrthoDB" id="75169at2759"/>
<feature type="signal peptide" evidence="3">
    <location>
        <begin position="1"/>
        <end position="23"/>
    </location>
</feature>
<dbReference type="Pfam" id="PF17064">
    <property type="entry name" value="QVR"/>
    <property type="match status" value="1"/>
</dbReference>
<evidence type="ECO:0000256" key="2">
    <source>
        <dbReference type="ARBA" id="ARBA00023180"/>
    </source>
</evidence>
<dbReference type="EnsemblMetazoa" id="BGLB031239-RB">
    <property type="protein sequence ID" value="BGLB031239-PB"/>
    <property type="gene ID" value="BGLB031239"/>
</dbReference>
<protein>
    <submittedName>
        <fullName evidence="7">Uncharacterized protein LOC106053444</fullName>
    </submittedName>
</protein>
<keyword evidence="6" id="KW-1185">Reference proteome</keyword>
<reference evidence="7" key="2">
    <citation type="submission" date="2025-04" db="UniProtKB">
        <authorList>
            <consortium name="RefSeq"/>
        </authorList>
    </citation>
    <scope>IDENTIFICATION</scope>
</reference>
<evidence type="ECO:0000256" key="3">
    <source>
        <dbReference type="SAM" id="SignalP"/>
    </source>
</evidence>
<reference evidence="4" key="1">
    <citation type="submission" date="2020-05" db="UniProtKB">
        <authorList>
            <consortium name="EnsemblMetazoa"/>
        </authorList>
    </citation>
    <scope>IDENTIFICATION</scope>
    <source>
        <strain evidence="4">BB02</strain>
    </source>
</reference>